<evidence type="ECO:0000256" key="1">
    <source>
        <dbReference type="ARBA" id="ARBA00010990"/>
    </source>
</evidence>
<dbReference type="SUPFAM" id="SSF56214">
    <property type="entry name" value="4'-phosphopantetheinyl transferase"/>
    <property type="match status" value="2"/>
</dbReference>
<dbReference type="Proteomes" id="UP001333996">
    <property type="component" value="Unassembled WGS sequence"/>
</dbReference>
<comment type="caution">
    <text evidence="4">The sequence shown here is derived from an EMBL/GenBank/DDBJ whole genome shotgun (WGS) entry which is preliminary data.</text>
</comment>
<sequence length="252" mass="27113">MSVDSEMRVELWLLGRPEHGRSAATLDLSILDEEERHRAGTCRRSAGGALYATAHIALRRLLGDRLCMPAAELFFVREPCPGCGEPHGRPALAAPSADVHFSLSHSNGMVLIGIAGTPIGVDVEPVPRSETVRICTPALHPAEREEVLAVPEGLPRRVAFGRLWTRKESYLKGIGTGLARGLALDYLGDDPARRPPGWTVMDIPCGPHHCAATAIHGRGPVVPTVRRLSEQWLLAAEGSRPYGVRTASPKAA</sequence>
<dbReference type="RefSeq" id="WP_329508678.1">
    <property type="nucleotide sequence ID" value="NZ_BAAAYZ010000290.1"/>
</dbReference>
<evidence type="ECO:0000256" key="2">
    <source>
        <dbReference type="ARBA" id="ARBA00022679"/>
    </source>
</evidence>
<organism evidence="4 5">
    <name type="scientific">Streptomyces chiangmaiensis</name>
    <dbReference type="NCBI Taxonomy" id="766497"/>
    <lineage>
        <taxon>Bacteria</taxon>
        <taxon>Bacillati</taxon>
        <taxon>Actinomycetota</taxon>
        <taxon>Actinomycetes</taxon>
        <taxon>Kitasatosporales</taxon>
        <taxon>Streptomycetaceae</taxon>
        <taxon>Streptomyces</taxon>
    </lineage>
</organism>
<dbReference type="PANTHER" id="PTHR12215:SF10">
    <property type="entry name" value="L-AMINOADIPATE-SEMIALDEHYDE DEHYDROGENASE-PHOSPHOPANTETHEINYL TRANSFERASE"/>
    <property type="match status" value="1"/>
</dbReference>
<gene>
    <name evidence="4" type="ORF">VXC91_20150</name>
</gene>
<evidence type="ECO:0000313" key="4">
    <source>
        <dbReference type="EMBL" id="MED7824229.1"/>
    </source>
</evidence>
<evidence type="ECO:0000259" key="3">
    <source>
        <dbReference type="Pfam" id="PF01648"/>
    </source>
</evidence>
<protein>
    <submittedName>
        <fullName evidence="4">4'-phosphopantetheinyl transferase superfamily protein</fullName>
    </submittedName>
</protein>
<proteinExistence type="inferred from homology"/>
<reference evidence="4" key="1">
    <citation type="submission" date="2024-01" db="EMBL/GenBank/DDBJ databases">
        <title>First draft genome sequence data of TA4-1, the type strain of Gram-positive actinobacterium Streptomyces chiangmaiensis.</title>
        <authorList>
            <person name="Yasawong M."/>
            <person name="Nantapong N."/>
        </authorList>
    </citation>
    <scope>NUCLEOTIDE SEQUENCE</scope>
    <source>
        <strain evidence="4">TA4-1</strain>
    </source>
</reference>
<dbReference type="InterPro" id="IPR037143">
    <property type="entry name" value="4-PPantetheinyl_Trfase_dom_sf"/>
</dbReference>
<dbReference type="GO" id="GO:0016740">
    <property type="term" value="F:transferase activity"/>
    <property type="evidence" value="ECO:0007669"/>
    <property type="project" value="UniProtKB-KW"/>
</dbReference>
<keyword evidence="2 4" id="KW-0808">Transferase</keyword>
<dbReference type="InterPro" id="IPR008278">
    <property type="entry name" value="4-PPantetheinyl_Trfase_dom"/>
</dbReference>
<dbReference type="Pfam" id="PF01648">
    <property type="entry name" value="ACPS"/>
    <property type="match status" value="1"/>
</dbReference>
<dbReference type="InterPro" id="IPR050559">
    <property type="entry name" value="P-Pant_transferase_sf"/>
</dbReference>
<feature type="domain" description="4'-phosphopantetheinyl transferase" evidence="3">
    <location>
        <begin position="118"/>
        <end position="187"/>
    </location>
</feature>
<evidence type="ECO:0000313" key="5">
    <source>
        <dbReference type="Proteomes" id="UP001333996"/>
    </source>
</evidence>
<keyword evidence="5" id="KW-1185">Reference proteome</keyword>
<dbReference type="EMBL" id="JAYWVC010000065">
    <property type="protein sequence ID" value="MED7824229.1"/>
    <property type="molecule type" value="Genomic_DNA"/>
</dbReference>
<comment type="similarity">
    <text evidence="1">Belongs to the P-Pant transferase superfamily. Gsp/Sfp/HetI/AcpT family.</text>
</comment>
<accession>A0ABU7FM91</accession>
<name>A0ABU7FM91_9ACTN</name>
<dbReference type="PANTHER" id="PTHR12215">
    <property type="entry name" value="PHOSPHOPANTETHEINE TRANSFERASE"/>
    <property type="match status" value="1"/>
</dbReference>
<dbReference type="Gene3D" id="3.90.470.20">
    <property type="entry name" value="4'-phosphopantetheinyl transferase domain"/>
    <property type="match status" value="1"/>
</dbReference>